<dbReference type="EMBL" id="CACVAT010000618">
    <property type="protein sequence ID" value="CAA6830696.1"/>
    <property type="molecule type" value="Genomic_DNA"/>
</dbReference>
<sequence length="119" mass="13354">MIRPVVTTLALLALLNADARDLKLADGKYLFAHRFAEHPNIRSIALEATIQDGRIKLVNNDKYDVFPKGVIDEGEIFWHSKSGQWIIISSEEEKLATDVGGCSDGPHVIDLDKMEFWTC</sequence>
<name>A0A6S6UBP0_9GAMM</name>
<gene>
    <name evidence="1" type="ORF">HELGO_WM26604</name>
</gene>
<protein>
    <submittedName>
        <fullName evidence="1">Uncharacterized protein</fullName>
    </submittedName>
</protein>
<evidence type="ECO:0000313" key="1">
    <source>
        <dbReference type="EMBL" id="CAA6830696.1"/>
    </source>
</evidence>
<reference evidence="1" key="1">
    <citation type="submission" date="2020-01" db="EMBL/GenBank/DDBJ databases">
        <authorList>
            <person name="Meier V. D."/>
            <person name="Meier V D."/>
        </authorList>
    </citation>
    <scope>NUCLEOTIDE SEQUENCE</scope>
    <source>
        <strain evidence="1">HLG_WM_MAG_09</strain>
    </source>
</reference>
<proteinExistence type="predicted"/>
<organism evidence="1">
    <name type="scientific">uncultured Thiotrichaceae bacterium</name>
    <dbReference type="NCBI Taxonomy" id="298394"/>
    <lineage>
        <taxon>Bacteria</taxon>
        <taxon>Pseudomonadati</taxon>
        <taxon>Pseudomonadota</taxon>
        <taxon>Gammaproteobacteria</taxon>
        <taxon>Thiotrichales</taxon>
        <taxon>Thiotrichaceae</taxon>
        <taxon>environmental samples</taxon>
    </lineage>
</organism>
<dbReference type="AlphaFoldDB" id="A0A6S6UBP0"/>
<accession>A0A6S6UBP0</accession>